<evidence type="ECO:0000256" key="2">
    <source>
        <dbReference type="SAM" id="MobiDB-lite"/>
    </source>
</evidence>
<dbReference type="GO" id="GO:0008270">
    <property type="term" value="F:zinc ion binding"/>
    <property type="evidence" value="ECO:0007669"/>
    <property type="project" value="UniProtKB-KW"/>
</dbReference>
<protein>
    <recommendedName>
        <fullName evidence="3">CCHC-type domain-containing protein</fullName>
    </recommendedName>
</protein>
<feature type="region of interest" description="Disordered" evidence="2">
    <location>
        <begin position="547"/>
        <end position="590"/>
    </location>
</feature>
<feature type="region of interest" description="Disordered" evidence="2">
    <location>
        <begin position="44"/>
        <end position="70"/>
    </location>
</feature>
<dbReference type="PANTHER" id="PTHR33170">
    <property type="entry name" value="DUF4283 DOMAIN-CONTAINING PROTEIN-RELATED"/>
    <property type="match status" value="1"/>
</dbReference>
<gene>
    <name evidence="4" type="ORF">QYE76_068589</name>
</gene>
<keyword evidence="1" id="KW-0479">Metal-binding</keyword>
<dbReference type="GO" id="GO:0003676">
    <property type="term" value="F:nucleic acid binding"/>
    <property type="evidence" value="ECO:0007669"/>
    <property type="project" value="InterPro"/>
</dbReference>
<sequence length="590" mass="63962">MCSEGDSEGDLGGTSTTPFVGGKFWALGSLVGDDDGVVGSPISSSSEAFWSGSPDRSGPSSSRRADKRIEKRRLQREAARILVDSSLEVSRPQSVVAFTSPPFLWVLAALPVRWLGATIGFSLRSNNSVVLPPVLPRSVAITCLVLNNLNRLSLPVKENFNSGWAADQFNENANQSFGGDFGQFDEGYYDGGNNFGQNMGNSGGNNFRRPFRQQFNGNNHNNGFNNGGYRNNGRGRSPRPPINPNGRNPPAAVVNQPGAQSEVVDTTALRMSVVVPVAAGSSAVQKPVSMDASVGDAERSSKGVKADKTLCFRCDQNGHRADACTAVLCVYCERATHASKDCHLLNMPKPTPTIYGICRAELRIYDVPASDELKFKHDSGKVARIKVDGGVLTADQVISELGWIVPGEHQWSLEKVEDNVFKTVFPTKVDLARLVKICSVPIDAANGLFLLFEEWSSGPVDKFKLEEAWVRVHGLPQKLRCDYLALFGVGALIGKPSVVDMEFTRKHGIARMFLQITSLQYVPDGVDHMYDGEGFGITFEIEGYKTPNPADEVMEEANGNGEDNPPKEMDGNRNHNVPAKEAGKDVAPTP</sequence>
<evidence type="ECO:0000256" key="1">
    <source>
        <dbReference type="PROSITE-ProRule" id="PRU00047"/>
    </source>
</evidence>
<comment type="caution">
    <text evidence="4">The sequence shown here is derived from an EMBL/GenBank/DDBJ whole genome shotgun (WGS) entry which is preliminary data.</text>
</comment>
<dbReference type="PANTHER" id="PTHR33170:SF40">
    <property type="entry name" value="OS04G0557100 PROTEIN"/>
    <property type="match status" value="1"/>
</dbReference>
<dbReference type="SMART" id="SM00343">
    <property type="entry name" value="ZnF_C2HC"/>
    <property type="match status" value="2"/>
</dbReference>
<evidence type="ECO:0000313" key="4">
    <source>
        <dbReference type="EMBL" id="KAK1650784.1"/>
    </source>
</evidence>
<feature type="compositionally biased region" description="Basic and acidic residues" evidence="2">
    <location>
        <begin position="564"/>
        <end position="573"/>
    </location>
</feature>
<organism evidence="4 5">
    <name type="scientific">Lolium multiflorum</name>
    <name type="common">Italian ryegrass</name>
    <name type="synonym">Lolium perenne subsp. multiflorum</name>
    <dbReference type="NCBI Taxonomy" id="4521"/>
    <lineage>
        <taxon>Eukaryota</taxon>
        <taxon>Viridiplantae</taxon>
        <taxon>Streptophyta</taxon>
        <taxon>Embryophyta</taxon>
        <taxon>Tracheophyta</taxon>
        <taxon>Spermatophyta</taxon>
        <taxon>Magnoliopsida</taxon>
        <taxon>Liliopsida</taxon>
        <taxon>Poales</taxon>
        <taxon>Poaceae</taxon>
        <taxon>BOP clade</taxon>
        <taxon>Pooideae</taxon>
        <taxon>Poodae</taxon>
        <taxon>Poeae</taxon>
        <taxon>Poeae Chloroplast Group 2 (Poeae type)</taxon>
        <taxon>Loliodinae</taxon>
        <taxon>Loliinae</taxon>
        <taxon>Lolium</taxon>
    </lineage>
</organism>
<feature type="domain" description="CCHC-type" evidence="3">
    <location>
        <begin position="311"/>
        <end position="324"/>
    </location>
</feature>
<dbReference type="PROSITE" id="PS50158">
    <property type="entry name" value="ZF_CCHC"/>
    <property type="match status" value="1"/>
</dbReference>
<proteinExistence type="predicted"/>
<evidence type="ECO:0000259" key="3">
    <source>
        <dbReference type="PROSITE" id="PS50158"/>
    </source>
</evidence>
<dbReference type="AlphaFoldDB" id="A0AAD8SFL6"/>
<evidence type="ECO:0000313" key="5">
    <source>
        <dbReference type="Proteomes" id="UP001231189"/>
    </source>
</evidence>
<feature type="region of interest" description="Disordered" evidence="2">
    <location>
        <begin position="210"/>
        <end position="259"/>
    </location>
</feature>
<name>A0AAD8SFL6_LOLMU</name>
<keyword evidence="5" id="KW-1185">Reference proteome</keyword>
<dbReference type="Gene3D" id="4.10.60.10">
    <property type="entry name" value="Zinc finger, CCHC-type"/>
    <property type="match status" value="1"/>
</dbReference>
<keyword evidence="1" id="KW-0862">Zinc</keyword>
<dbReference type="Proteomes" id="UP001231189">
    <property type="component" value="Unassembled WGS sequence"/>
</dbReference>
<feature type="compositionally biased region" description="Low complexity" evidence="2">
    <location>
        <begin position="216"/>
        <end position="235"/>
    </location>
</feature>
<accession>A0AAD8SFL6</accession>
<feature type="compositionally biased region" description="Low complexity" evidence="2">
    <location>
        <begin position="44"/>
        <end position="62"/>
    </location>
</feature>
<reference evidence="4" key="1">
    <citation type="submission" date="2023-07" db="EMBL/GenBank/DDBJ databases">
        <title>A chromosome-level genome assembly of Lolium multiflorum.</title>
        <authorList>
            <person name="Chen Y."/>
            <person name="Copetti D."/>
            <person name="Kolliker R."/>
            <person name="Studer B."/>
        </authorList>
    </citation>
    <scope>NUCLEOTIDE SEQUENCE</scope>
    <source>
        <strain evidence="4">02402/16</strain>
        <tissue evidence="4">Leaf</tissue>
    </source>
</reference>
<dbReference type="EMBL" id="JAUUTY010000004">
    <property type="protein sequence ID" value="KAK1650784.1"/>
    <property type="molecule type" value="Genomic_DNA"/>
</dbReference>
<dbReference type="SUPFAM" id="SSF57756">
    <property type="entry name" value="Retrovirus zinc finger-like domains"/>
    <property type="match status" value="1"/>
</dbReference>
<dbReference type="InterPro" id="IPR001878">
    <property type="entry name" value="Znf_CCHC"/>
</dbReference>
<keyword evidence="1" id="KW-0863">Zinc-finger</keyword>
<dbReference type="InterPro" id="IPR036875">
    <property type="entry name" value="Znf_CCHC_sf"/>
</dbReference>